<dbReference type="GO" id="GO:0005789">
    <property type="term" value="C:endoplasmic reticulum membrane"/>
    <property type="evidence" value="ECO:0007669"/>
    <property type="project" value="UniProtKB-SubCell"/>
</dbReference>
<dbReference type="AlphaFoldDB" id="A0AA88KQ63"/>
<evidence type="ECO:0000313" key="13">
    <source>
        <dbReference type="Proteomes" id="UP000816034"/>
    </source>
</evidence>
<evidence type="ECO:0000256" key="7">
    <source>
        <dbReference type="ARBA" id="ARBA00022989"/>
    </source>
</evidence>
<evidence type="ECO:0000256" key="2">
    <source>
        <dbReference type="ARBA" id="ARBA00004259"/>
    </source>
</evidence>
<evidence type="ECO:0000313" key="12">
    <source>
        <dbReference type="EMBL" id="KAG2389366.1"/>
    </source>
</evidence>
<feature type="transmembrane region" description="Helical" evidence="11">
    <location>
        <begin position="44"/>
        <end position="66"/>
    </location>
</feature>
<organism evidence="12 13">
    <name type="scientific">Naegleria lovaniensis</name>
    <name type="common">Amoeba</name>
    <dbReference type="NCBI Taxonomy" id="51637"/>
    <lineage>
        <taxon>Eukaryota</taxon>
        <taxon>Discoba</taxon>
        <taxon>Heterolobosea</taxon>
        <taxon>Tetramitia</taxon>
        <taxon>Eutetramitia</taxon>
        <taxon>Vahlkampfiidae</taxon>
        <taxon>Naegleria</taxon>
    </lineage>
</organism>
<evidence type="ECO:0000256" key="8">
    <source>
        <dbReference type="ARBA" id="ARBA00023136"/>
    </source>
</evidence>
<evidence type="ECO:0000256" key="1">
    <source>
        <dbReference type="ARBA" id="ARBA00004127"/>
    </source>
</evidence>
<dbReference type="Proteomes" id="UP000816034">
    <property type="component" value="Unassembled WGS sequence"/>
</dbReference>
<keyword evidence="5 11" id="KW-0812">Transmembrane</keyword>
<keyword evidence="8 11" id="KW-0472">Membrane</keyword>
<dbReference type="GeneID" id="68106379"/>
<dbReference type="GO" id="GO:0071763">
    <property type="term" value="P:nuclear membrane organization"/>
    <property type="evidence" value="ECO:0007669"/>
    <property type="project" value="TreeGrafter"/>
</dbReference>
<evidence type="ECO:0000256" key="4">
    <source>
        <dbReference type="ARBA" id="ARBA00006627"/>
    </source>
</evidence>
<comment type="similarity">
    <text evidence="4">Belongs to the TMEM43 family.</text>
</comment>
<feature type="region of interest" description="Disordered" evidence="10">
    <location>
        <begin position="446"/>
        <end position="466"/>
    </location>
</feature>
<evidence type="ECO:0000256" key="3">
    <source>
        <dbReference type="ARBA" id="ARBA00004586"/>
    </source>
</evidence>
<protein>
    <submittedName>
        <fullName evidence="12">Uncharacterized protein</fullName>
    </submittedName>
</protein>
<evidence type="ECO:0000256" key="6">
    <source>
        <dbReference type="ARBA" id="ARBA00022824"/>
    </source>
</evidence>
<reference evidence="12 13" key="1">
    <citation type="journal article" date="2018" name="BMC Genomics">
        <title>The genome of Naegleria lovaniensis, the basis for a comparative approach to unravel pathogenicity factors of the human pathogenic amoeba N. fowleri.</title>
        <authorList>
            <person name="Liechti N."/>
            <person name="Schurch N."/>
            <person name="Bruggmann R."/>
            <person name="Wittwer M."/>
        </authorList>
    </citation>
    <scope>NUCLEOTIDE SEQUENCE [LARGE SCALE GENOMIC DNA]</scope>
    <source>
        <strain evidence="12 13">ATCC 30569</strain>
    </source>
</reference>
<evidence type="ECO:0000256" key="10">
    <source>
        <dbReference type="SAM" id="MobiDB-lite"/>
    </source>
</evidence>
<accession>A0AA88KQ63</accession>
<proteinExistence type="inferred from homology"/>
<feature type="compositionally biased region" description="Polar residues" evidence="10">
    <location>
        <begin position="453"/>
        <end position="466"/>
    </location>
</feature>
<gene>
    <name evidence="12" type="ORF">C9374_013926</name>
</gene>
<keyword evidence="13" id="KW-1185">Reference proteome</keyword>
<dbReference type="EMBL" id="PYSW02000007">
    <property type="protein sequence ID" value="KAG2389366.1"/>
    <property type="molecule type" value="Genomic_DNA"/>
</dbReference>
<dbReference type="InterPro" id="IPR012430">
    <property type="entry name" value="TMEM43_fam"/>
</dbReference>
<dbReference type="GO" id="GO:0005637">
    <property type="term" value="C:nuclear inner membrane"/>
    <property type="evidence" value="ECO:0007669"/>
    <property type="project" value="TreeGrafter"/>
</dbReference>
<evidence type="ECO:0000256" key="9">
    <source>
        <dbReference type="ARBA" id="ARBA00023242"/>
    </source>
</evidence>
<evidence type="ECO:0000256" key="11">
    <source>
        <dbReference type="SAM" id="Phobius"/>
    </source>
</evidence>
<sequence length="466" mass="52672">MPLFGSNDAYTRGHAGFWSSFLTTRVGRSRIISDTQLKIENTCALWFLKIIFAIFLVAAPLTLFYAENEAILMQHAFLEVARSTRTIVDPINSKPRSENNNQLVFFHVPSHNIRTERPVQDPDFGLTFNGAFEVTRKTEYCQWIESHHDEEKTRSDGSKYTVRTYYYNRGWVDHLIPSLFFDQPVAHHNPQRDPFPSVTQKVEGVTLGKFHIGKNLVEKNQIPARTIKFSPEELRKITNTPANSAHNFKYIGDGYFFSAYEPSTAEKALKIALGFLEGSLFDWQVGDLFSNCQPGDIRVSFIHKKPDVNKGVSVIARQASTNGELELFKASNGYHVGVVHEGYYHSPQEMFNQEIEFYRWSLSGLLGARILIVVWAITVSLVLLGDYVGSASDLFLSTTMLSSLMIGLVWLSLFFSHGGESFMSALLCLGASALIGYVLQTSTLNKQQQQQQPHQARNDSSQFKKN</sequence>
<dbReference type="PANTHER" id="PTHR13416">
    <property type="match status" value="1"/>
</dbReference>
<comment type="subcellular location">
    <subcellularLocation>
        <location evidence="1">Endomembrane system</location>
        <topology evidence="1">Multi-pass membrane protein</topology>
    </subcellularLocation>
    <subcellularLocation>
        <location evidence="3">Endoplasmic reticulum membrane</location>
    </subcellularLocation>
    <subcellularLocation>
        <location evidence="2">Nucleus envelope</location>
    </subcellularLocation>
</comment>
<feature type="transmembrane region" description="Helical" evidence="11">
    <location>
        <begin position="422"/>
        <end position="439"/>
    </location>
</feature>
<keyword evidence="7 11" id="KW-1133">Transmembrane helix</keyword>
<feature type="transmembrane region" description="Helical" evidence="11">
    <location>
        <begin position="366"/>
        <end position="388"/>
    </location>
</feature>
<dbReference type="Pfam" id="PF07787">
    <property type="entry name" value="TMEM43"/>
    <property type="match status" value="1"/>
</dbReference>
<comment type="caution">
    <text evidence="12">The sequence shown here is derived from an EMBL/GenBank/DDBJ whole genome shotgun (WGS) entry which is preliminary data.</text>
</comment>
<dbReference type="GO" id="GO:0006629">
    <property type="term" value="P:lipid metabolic process"/>
    <property type="evidence" value="ECO:0007669"/>
    <property type="project" value="TreeGrafter"/>
</dbReference>
<evidence type="ECO:0000256" key="5">
    <source>
        <dbReference type="ARBA" id="ARBA00022692"/>
    </source>
</evidence>
<dbReference type="RefSeq" id="XP_044553358.1">
    <property type="nucleotide sequence ID" value="XM_044689856.1"/>
</dbReference>
<keyword evidence="9" id="KW-0539">Nucleus</keyword>
<keyword evidence="6" id="KW-0256">Endoplasmic reticulum</keyword>
<name>A0AA88KQ63_NAELO</name>
<feature type="transmembrane region" description="Helical" evidence="11">
    <location>
        <begin position="394"/>
        <end position="415"/>
    </location>
</feature>
<dbReference type="PANTHER" id="PTHR13416:SF2">
    <property type="entry name" value="TRANSMEMBRANE PROTEIN 43"/>
    <property type="match status" value="1"/>
</dbReference>